<name>A0AA45R4T2_9PSEU</name>
<accession>A0AA45R4T2</accession>
<dbReference type="CDD" id="cd08561">
    <property type="entry name" value="GDPD_cytoplasmic_ScUgpQ2_like"/>
    <property type="match status" value="1"/>
</dbReference>
<feature type="domain" description="GP-PDE" evidence="2">
    <location>
        <begin position="36"/>
        <end position="272"/>
    </location>
</feature>
<evidence type="ECO:0000256" key="1">
    <source>
        <dbReference type="SAM" id="MobiDB-lite"/>
    </source>
</evidence>
<protein>
    <submittedName>
        <fullName evidence="3">Glycerophosphodiester phosphodiesterase</fullName>
    </submittedName>
</protein>
<gene>
    <name evidence="3" type="ORF">KCV87_03010</name>
</gene>
<proteinExistence type="predicted"/>
<evidence type="ECO:0000259" key="2">
    <source>
        <dbReference type="PROSITE" id="PS51704"/>
    </source>
</evidence>
<dbReference type="Gene3D" id="3.20.20.190">
    <property type="entry name" value="Phosphatidylinositol (PI) phosphodiesterase"/>
    <property type="match status" value="1"/>
</dbReference>
<dbReference type="EMBL" id="CP073249">
    <property type="protein sequence ID" value="QUF05104.1"/>
    <property type="molecule type" value="Genomic_DNA"/>
</dbReference>
<dbReference type="PANTHER" id="PTHR43805:SF1">
    <property type="entry name" value="GP-PDE DOMAIN-CONTAINING PROTEIN"/>
    <property type="match status" value="1"/>
</dbReference>
<dbReference type="Pfam" id="PF03009">
    <property type="entry name" value="GDPD"/>
    <property type="match status" value="1"/>
</dbReference>
<dbReference type="PANTHER" id="PTHR43805">
    <property type="entry name" value="GLYCEROPHOSPHORYL DIESTER PHOSPHODIESTERASE"/>
    <property type="match status" value="1"/>
</dbReference>
<feature type="region of interest" description="Disordered" evidence="1">
    <location>
        <begin position="1"/>
        <end position="21"/>
    </location>
</feature>
<dbReference type="Proteomes" id="UP000677152">
    <property type="component" value="Chromosome"/>
</dbReference>
<dbReference type="GO" id="GO:0008081">
    <property type="term" value="F:phosphoric diester hydrolase activity"/>
    <property type="evidence" value="ECO:0007669"/>
    <property type="project" value="InterPro"/>
</dbReference>
<organism evidence="3 4">
    <name type="scientific">Actinosynnema pretiosum subsp. pretiosum</name>
    <dbReference type="NCBI Taxonomy" id="103721"/>
    <lineage>
        <taxon>Bacteria</taxon>
        <taxon>Bacillati</taxon>
        <taxon>Actinomycetota</taxon>
        <taxon>Actinomycetes</taxon>
        <taxon>Pseudonocardiales</taxon>
        <taxon>Pseudonocardiaceae</taxon>
        <taxon>Actinosynnema</taxon>
    </lineage>
</organism>
<dbReference type="SUPFAM" id="SSF51695">
    <property type="entry name" value="PLC-like phosphodiesterases"/>
    <property type="match status" value="1"/>
</dbReference>
<reference evidence="3" key="1">
    <citation type="submission" date="2021-04" db="EMBL/GenBank/DDBJ databases">
        <title>Genomic sequence of Actinosynnema pretiosum subsp. pretiosum ATCC 31280 (C-14919).</title>
        <authorList>
            <person name="Bai L."/>
            <person name="Wang X."/>
            <person name="Xiao Y."/>
        </authorList>
    </citation>
    <scope>NUCLEOTIDE SEQUENCE</scope>
    <source>
        <strain evidence="3">ATCC 31280</strain>
    </source>
</reference>
<evidence type="ECO:0000313" key="4">
    <source>
        <dbReference type="Proteomes" id="UP000677152"/>
    </source>
</evidence>
<dbReference type="AlphaFoldDB" id="A0AA45R4T2"/>
<evidence type="ECO:0000313" key="3">
    <source>
        <dbReference type="EMBL" id="QUF05104.1"/>
    </source>
</evidence>
<dbReference type="PROSITE" id="PS51704">
    <property type="entry name" value="GP_PDE"/>
    <property type="match status" value="1"/>
</dbReference>
<dbReference type="GO" id="GO:0006629">
    <property type="term" value="P:lipid metabolic process"/>
    <property type="evidence" value="ECO:0007669"/>
    <property type="project" value="InterPro"/>
</dbReference>
<dbReference type="InterPro" id="IPR017946">
    <property type="entry name" value="PLC-like_Pdiesterase_TIM-brl"/>
</dbReference>
<dbReference type="InterPro" id="IPR030395">
    <property type="entry name" value="GP_PDE_dom"/>
</dbReference>
<sequence length="281" mass="30465">MGGDGSRTPAGCSSATPPVHTRRVKLSHRYLSGPNPRAFAHRGWHLGELEGMENSLAAMRRAVAEGFSYLETDVHTTSDGVVVVHHDSTLDRTTDGTGVVSDLPWARVRQARVGGREPVVRLEELMEELPGAFLNIDVKSDAAVDPVVELLRRTDALGRVCLASFSDARLARLRKLLGPELLTSMGPRSVAALWAGCRLPGLAAAARGAIAQVPVNQGRLTVVDARFVRAAHRRGGEVHVWTVDEADEMRRLLDLGVDGLVSDRPDVLREVLRERGAWTAT</sequence>